<sequence>MATPGIGIPTYQLRHLFSTLEGDTALDGPRTLTPLAL</sequence>
<feature type="domain" description="Reverse transcriptase thumb" evidence="1">
    <location>
        <begin position="3"/>
        <end position="36"/>
    </location>
</feature>
<gene>
    <name evidence="2" type="ORF">CR088_30500</name>
</gene>
<protein>
    <recommendedName>
        <fullName evidence="1">Reverse transcriptase thumb domain-containing protein</fullName>
    </recommendedName>
</protein>
<dbReference type="AlphaFoldDB" id="A0A7Z1HPW1"/>
<evidence type="ECO:0000313" key="2">
    <source>
        <dbReference type="EMBL" id="PHP44871.1"/>
    </source>
</evidence>
<proteinExistence type="predicted"/>
<evidence type="ECO:0000313" key="3">
    <source>
        <dbReference type="Proteomes" id="UP000221568"/>
    </source>
</evidence>
<dbReference type="Pfam" id="PF06817">
    <property type="entry name" value="RVT_thumb"/>
    <property type="match status" value="1"/>
</dbReference>
<dbReference type="GO" id="GO:0003964">
    <property type="term" value="F:RNA-directed DNA polymerase activity"/>
    <property type="evidence" value="ECO:0007669"/>
    <property type="project" value="InterPro"/>
</dbReference>
<name>A0A7Z1HPW1_SALDU</name>
<feature type="non-terminal residue" evidence="2">
    <location>
        <position position="37"/>
    </location>
</feature>
<reference evidence="2 3" key="1">
    <citation type="submission" date="2017-10" db="EMBL/GenBank/DDBJ databases">
        <title>Characterization of the Virulence Potential of Salmonella enterica Isolates Carrying Incompatibility Group FIB Plasmids using Caco-2 Intestinal Epithelial Cells.</title>
        <authorList>
            <person name="Sanad Y."/>
            <person name="Khajanchi B."/>
            <person name="Deck J."/>
            <person name="Cox J."/>
            <person name="Thaker R."/>
            <person name="Han J."/>
            <person name="Nayak R."/>
            <person name="Foley S."/>
        </authorList>
    </citation>
    <scope>NUCLEOTIDE SEQUENCE [LARGE SCALE GENOMIC DNA]</scope>
    <source>
        <strain evidence="2 3">SE853</strain>
    </source>
</reference>
<accession>A0A7Z1HPW1</accession>
<dbReference type="EMBL" id="PDOM01000739">
    <property type="protein sequence ID" value="PHP44871.1"/>
    <property type="molecule type" value="Genomic_DNA"/>
</dbReference>
<dbReference type="Proteomes" id="UP000221568">
    <property type="component" value="Unassembled WGS sequence"/>
</dbReference>
<organism evidence="2 3">
    <name type="scientific">Salmonella dublin</name>
    <dbReference type="NCBI Taxonomy" id="98360"/>
    <lineage>
        <taxon>Bacteria</taxon>
        <taxon>Pseudomonadati</taxon>
        <taxon>Pseudomonadota</taxon>
        <taxon>Gammaproteobacteria</taxon>
        <taxon>Enterobacterales</taxon>
        <taxon>Enterobacteriaceae</taxon>
        <taxon>Salmonella</taxon>
    </lineage>
</organism>
<evidence type="ECO:0000259" key="1">
    <source>
        <dbReference type="Pfam" id="PF06817"/>
    </source>
</evidence>
<dbReference type="InterPro" id="IPR010661">
    <property type="entry name" value="RVT_thumb"/>
</dbReference>
<comment type="caution">
    <text evidence="2">The sequence shown here is derived from an EMBL/GenBank/DDBJ whole genome shotgun (WGS) entry which is preliminary data.</text>
</comment>